<dbReference type="Proteomes" id="UP001230649">
    <property type="component" value="Unassembled WGS sequence"/>
</dbReference>
<organism evidence="1 2">
    <name type="scientific">Naganishia adeliensis</name>
    <dbReference type="NCBI Taxonomy" id="92952"/>
    <lineage>
        <taxon>Eukaryota</taxon>
        <taxon>Fungi</taxon>
        <taxon>Dikarya</taxon>
        <taxon>Basidiomycota</taxon>
        <taxon>Agaricomycotina</taxon>
        <taxon>Tremellomycetes</taxon>
        <taxon>Filobasidiales</taxon>
        <taxon>Filobasidiaceae</taxon>
        <taxon>Naganishia</taxon>
    </lineage>
</organism>
<evidence type="ECO:0000313" key="2">
    <source>
        <dbReference type="Proteomes" id="UP001230649"/>
    </source>
</evidence>
<gene>
    <name evidence="1" type="ORF">QFC20_000933</name>
</gene>
<comment type="caution">
    <text evidence="1">The sequence shown here is derived from an EMBL/GenBank/DDBJ whole genome shotgun (WGS) entry which is preliminary data.</text>
</comment>
<protein>
    <submittedName>
        <fullName evidence="1">Uncharacterized protein</fullName>
    </submittedName>
</protein>
<sequence length="392" mass="43764">MPITAPYASQPAKACYITWIALSTLVLQPYWMVLHFAGLLPFPRSYTLKEALISRTMQRMEYIVVNCGHHIDVMNLAKLDLDSLNKTFKNTRMQWITPPANEDKWYKGVATGCPPAAIPATQWSKNGKPTADLVVSPGQVVCLNLHGGGLAMGNCTENDITADFSRQLVNASPKLLYVLTPDYRKVNTGPFPMQLVDTITAYAYLVDTLKVSPNNIILSGDSAGGLLALSLIRYLRDELQITDLPRALVLSSPLADVSFWLGPKMQMDPSPNQDIDFLNIKILGPFIANLLLRDNHISLLDSVWLSPAGPAVPASKELFRDFPPMFVLSGGSEWYVRSVRELVRRCVISEVDIEYHEETAAPHDYVLCTWFNAEKREKACSLMALWLEQHLD</sequence>
<accession>A0ACC2WVW6</accession>
<reference evidence="1" key="1">
    <citation type="submission" date="2023-04" db="EMBL/GenBank/DDBJ databases">
        <title>Draft Genome sequencing of Naganishia species isolated from polar environments using Oxford Nanopore Technology.</title>
        <authorList>
            <person name="Leo P."/>
            <person name="Venkateswaran K."/>
        </authorList>
    </citation>
    <scope>NUCLEOTIDE SEQUENCE</scope>
    <source>
        <strain evidence="1">MNA-CCFEE 5262</strain>
    </source>
</reference>
<keyword evidence="2" id="KW-1185">Reference proteome</keyword>
<evidence type="ECO:0000313" key="1">
    <source>
        <dbReference type="EMBL" id="KAJ9115608.1"/>
    </source>
</evidence>
<name>A0ACC2WVW6_9TREE</name>
<dbReference type="EMBL" id="JASBWS010000005">
    <property type="protein sequence ID" value="KAJ9115608.1"/>
    <property type="molecule type" value="Genomic_DNA"/>
</dbReference>
<proteinExistence type="predicted"/>